<accession>A0A0F8Z5K3</accession>
<dbReference type="EMBL" id="LAZR01049686">
    <property type="protein sequence ID" value="KKK89057.1"/>
    <property type="molecule type" value="Genomic_DNA"/>
</dbReference>
<evidence type="ECO:0000313" key="1">
    <source>
        <dbReference type="EMBL" id="KKK89057.1"/>
    </source>
</evidence>
<proteinExistence type="predicted"/>
<name>A0A0F8Z5K3_9ZZZZ</name>
<sequence>MLTTDFRIMRGAWKNITLDYAKIEEFFYLQRKKIGFFGKVKWIDFKVITMYGMDAQWERPEFKTLKLAQKYLKDLKVVLK</sequence>
<comment type="caution">
    <text evidence="1">The sequence shown here is derived from an EMBL/GenBank/DDBJ whole genome shotgun (WGS) entry which is preliminary data.</text>
</comment>
<gene>
    <name evidence="1" type="ORF">LCGC14_2736910</name>
</gene>
<protein>
    <submittedName>
        <fullName evidence="1">Uncharacterized protein</fullName>
    </submittedName>
</protein>
<organism evidence="1">
    <name type="scientific">marine sediment metagenome</name>
    <dbReference type="NCBI Taxonomy" id="412755"/>
    <lineage>
        <taxon>unclassified sequences</taxon>
        <taxon>metagenomes</taxon>
        <taxon>ecological metagenomes</taxon>
    </lineage>
</organism>
<reference evidence="1" key="1">
    <citation type="journal article" date="2015" name="Nature">
        <title>Complex archaea that bridge the gap between prokaryotes and eukaryotes.</title>
        <authorList>
            <person name="Spang A."/>
            <person name="Saw J.H."/>
            <person name="Jorgensen S.L."/>
            <person name="Zaremba-Niedzwiedzka K."/>
            <person name="Martijn J."/>
            <person name="Lind A.E."/>
            <person name="van Eijk R."/>
            <person name="Schleper C."/>
            <person name="Guy L."/>
            <person name="Ettema T.J."/>
        </authorList>
    </citation>
    <scope>NUCLEOTIDE SEQUENCE</scope>
</reference>
<dbReference type="AlphaFoldDB" id="A0A0F8Z5K3"/>